<reference evidence="2 3" key="2">
    <citation type="journal article" date="2013" name="Genome Biol. Evol.">
        <title>Genome sequencing of Giardia lamblia genotypes A2 and B isolates (DH and GS) and comparative analysis with the genomes of genotypes A1 and E (WB and Pig).</title>
        <authorList>
            <person name="Adam R.D."/>
            <person name="Dahlstrom E.W."/>
            <person name="Martens C.A."/>
            <person name="Bruno D.P."/>
            <person name="Barbian K.D."/>
            <person name="Ricklefs S.M."/>
            <person name="Hernandez M.M."/>
            <person name="Narla N.P."/>
            <person name="Patel R.B."/>
            <person name="Porcella S.F."/>
            <person name="Nash T.E."/>
        </authorList>
    </citation>
    <scope>NUCLEOTIDE SEQUENCE [LARGE SCALE GENOMIC DNA]</scope>
    <source>
        <strain evidence="2 3">DH</strain>
    </source>
</reference>
<proteinExistence type="predicted"/>
<gene>
    <name evidence="2" type="ORF">DHA2_152082</name>
</gene>
<dbReference type="Proteomes" id="UP000018320">
    <property type="component" value="Unassembled WGS sequence"/>
</dbReference>
<feature type="region of interest" description="Disordered" evidence="1">
    <location>
        <begin position="1"/>
        <end position="175"/>
    </location>
</feature>
<accession>V6TFX8</accession>
<feature type="compositionally biased region" description="Basic and acidic residues" evidence="1">
    <location>
        <begin position="141"/>
        <end position="164"/>
    </location>
</feature>
<feature type="compositionally biased region" description="Basic and acidic residues" evidence="1">
    <location>
        <begin position="87"/>
        <end position="108"/>
    </location>
</feature>
<name>V6TFX8_GIAIN</name>
<feature type="compositionally biased region" description="Basic and acidic residues" evidence="1">
    <location>
        <begin position="1"/>
        <end position="15"/>
    </location>
</feature>
<evidence type="ECO:0000313" key="2">
    <source>
        <dbReference type="EMBL" id="ESU35840.1"/>
    </source>
</evidence>
<organism evidence="2 3">
    <name type="scientific">Giardia intestinalis</name>
    <name type="common">Giardia lamblia</name>
    <dbReference type="NCBI Taxonomy" id="5741"/>
    <lineage>
        <taxon>Eukaryota</taxon>
        <taxon>Metamonada</taxon>
        <taxon>Diplomonadida</taxon>
        <taxon>Hexamitidae</taxon>
        <taxon>Giardiinae</taxon>
        <taxon>Giardia</taxon>
    </lineage>
</organism>
<reference evidence="3" key="1">
    <citation type="submission" date="2012-02" db="EMBL/GenBank/DDBJ databases">
        <title>Genome sequencing of Giardia lamblia Genotypes A2 and B isolates (DH and GS) and comparative analysis with the genomes of Genotypes A1 and E (WB and Pig).</title>
        <authorList>
            <person name="Adam R."/>
            <person name="Dahlstrom E."/>
            <person name="Martens C."/>
            <person name="Bruno D."/>
            <person name="Barbian K."/>
            <person name="Porcella S.F."/>
            <person name="Nash T."/>
        </authorList>
    </citation>
    <scope>NUCLEOTIDE SEQUENCE</scope>
    <source>
        <strain evidence="3">DH</strain>
    </source>
</reference>
<evidence type="ECO:0000256" key="1">
    <source>
        <dbReference type="SAM" id="MobiDB-lite"/>
    </source>
</evidence>
<feature type="compositionally biased region" description="Basic and acidic residues" evidence="1">
    <location>
        <begin position="30"/>
        <end position="77"/>
    </location>
</feature>
<sequence>VRRADRGGKALKQRDGSIVAQTRGTCPGCHETRHDRHVPVPPRLREVQRRMEIRPTRRPEPEARHLARRQVQGDRCGRHPAPPDGRLPQREGQEVQGRDAPDHLRDGRIPPPQVQEAPRGAPRGRREALCPGCLRHRLHGCRGERAPDEADQTRSGRKPGHPERPSPVILLLTTE</sequence>
<protein>
    <submittedName>
        <fullName evidence="2">Uncharacterized protein</fullName>
    </submittedName>
</protein>
<dbReference type="EMBL" id="AHGT01000066">
    <property type="protein sequence ID" value="ESU35840.1"/>
    <property type="molecule type" value="Genomic_DNA"/>
</dbReference>
<evidence type="ECO:0000313" key="3">
    <source>
        <dbReference type="Proteomes" id="UP000018320"/>
    </source>
</evidence>
<dbReference type="AlphaFoldDB" id="V6TFX8"/>
<comment type="caution">
    <text evidence="2">The sequence shown here is derived from an EMBL/GenBank/DDBJ whole genome shotgun (WGS) entry which is preliminary data.</text>
</comment>
<dbReference type="VEuPathDB" id="GiardiaDB:DHA2_152082"/>
<feature type="non-terminal residue" evidence="2">
    <location>
        <position position="1"/>
    </location>
</feature>